<evidence type="ECO:0000256" key="2">
    <source>
        <dbReference type="SAM" id="Coils"/>
    </source>
</evidence>
<sequence>MHKITFTCETITPMFLAGADGSTPELRAPSIKGALRFWWRALNGHLSLGELKEREGEIFGSTERRSRVIIRVLQPLDYKKLEAAILPHKRTKREQSWTPCFEEGQSFKIQFSLPKNYLSEIKNLFILTTILGGFGKRSRRGFGSVKITAINEELFNIKQELESVAKYLKKDNFFIDKETHSIKSKNQKNNNYPYIKTIEIGKKSENYLPKDIIEASHQVKKKEYERAEKEADKRKKKEKPNIKKYSCFESSIGDGANRLASPIYISCLTNEVPIITTLNHVPSRGKSETRHIELQTQLKIKLI</sequence>
<feature type="coiled-coil region" evidence="2">
    <location>
        <begin position="210"/>
        <end position="239"/>
    </location>
</feature>
<dbReference type="Pfam" id="PF03787">
    <property type="entry name" value="RAMPs"/>
    <property type="match status" value="1"/>
</dbReference>
<evidence type="ECO:0000259" key="3">
    <source>
        <dbReference type="Pfam" id="PF03787"/>
    </source>
</evidence>
<reference evidence="5" key="1">
    <citation type="submission" date="2017-08" db="EMBL/GenBank/DDBJ databases">
        <title>A dynamic microbial community with high functional redundancy inhabits the cold, oxic subseafloor aquifer.</title>
        <authorList>
            <person name="Tully B.J."/>
            <person name="Wheat C.G."/>
            <person name="Glazer B.T."/>
            <person name="Huber J.A."/>
        </authorList>
    </citation>
    <scope>NUCLEOTIDE SEQUENCE [LARGE SCALE GENOMIC DNA]</scope>
</reference>
<protein>
    <submittedName>
        <fullName evidence="4">Type III-B CRISPR module RAMP protein Cmr1</fullName>
    </submittedName>
</protein>
<dbReference type="GO" id="GO:0051607">
    <property type="term" value="P:defense response to virus"/>
    <property type="evidence" value="ECO:0007669"/>
    <property type="project" value="UniProtKB-KW"/>
</dbReference>
<dbReference type="AlphaFoldDB" id="A0A2A4T3R5"/>
<dbReference type="EMBL" id="NVSR01000039">
    <property type="protein sequence ID" value="PCI28168.1"/>
    <property type="molecule type" value="Genomic_DNA"/>
</dbReference>
<dbReference type="InterPro" id="IPR007522">
    <property type="entry name" value="CRISPR-assoc_prot_TM1795"/>
</dbReference>
<evidence type="ECO:0000313" key="5">
    <source>
        <dbReference type="Proteomes" id="UP000218113"/>
    </source>
</evidence>
<organism evidence="4 5">
    <name type="scientific">SAR324 cluster bacterium</name>
    <dbReference type="NCBI Taxonomy" id="2024889"/>
    <lineage>
        <taxon>Bacteria</taxon>
        <taxon>Deltaproteobacteria</taxon>
        <taxon>SAR324 cluster</taxon>
    </lineage>
</organism>
<keyword evidence="1" id="KW-0051">Antiviral defense</keyword>
<name>A0A2A4T3R5_9DELT</name>
<dbReference type="InterPro" id="IPR005537">
    <property type="entry name" value="RAMP_III_fam"/>
</dbReference>
<proteinExistence type="predicted"/>
<gene>
    <name evidence="4" type="primary">cmr1</name>
    <name evidence="4" type="ORF">COB67_06935</name>
</gene>
<comment type="caution">
    <text evidence="4">The sequence shown here is derived from an EMBL/GenBank/DDBJ whole genome shotgun (WGS) entry which is preliminary data.</text>
</comment>
<dbReference type="NCBIfam" id="TIGR01894">
    <property type="entry name" value="cas_TM1795_cmr1"/>
    <property type="match status" value="1"/>
</dbReference>
<evidence type="ECO:0000313" key="4">
    <source>
        <dbReference type="EMBL" id="PCI28168.1"/>
    </source>
</evidence>
<evidence type="ECO:0000256" key="1">
    <source>
        <dbReference type="ARBA" id="ARBA00023118"/>
    </source>
</evidence>
<dbReference type="CDD" id="cd09657">
    <property type="entry name" value="Cmr1_III-B"/>
    <property type="match status" value="1"/>
</dbReference>
<dbReference type="Proteomes" id="UP000218113">
    <property type="component" value="Unassembled WGS sequence"/>
</dbReference>
<keyword evidence="2" id="KW-0175">Coiled coil</keyword>
<feature type="domain" description="CRISPR type III-associated protein" evidence="3">
    <location>
        <begin position="7"/>
        <end position="146"/>
    </location>
</feature>
<accession>A0A2A4T3R5</accession>